<dbReference type="AlphaFoldDB" id="A0A5S9NZR9"/>
<organism evidence="1 2">
    <name type="scientific">Starkeya nomas</name>
    <dbReference type="NCBI Taxonomy" id="2666134"/>
    <lineage>
        <taxon>Bacteria</taxon>
        <taxon>Pseudomonadati</taxon>
        <taxon>Pseudomonadota</taxon>
        <taxon>Alphaproteobacteria</taxon>
        <taxon>Hyphomicrobiales</taxon>
        <taxon>Xanthobacteraceae</taxon>
        <taxon>Starkeya</taxon>
    </lineage>
</organism>
<accession>A0A5S9NZR9</accession>
<dbReference type="Proteomes" id="UP000433050">
    <property type="component" value="Unassembled WGS sequence"/>
</dbReference>
<name>A0A5S9NZR9_9HYPH</name>
<evidence type="ECO:0000313" key="2">
    <source>
        <dbReference type="Proteomes" id="UP000433050"/>
    </source>
</evidence>
<protein>
    <submittedName>
        <fullName evidence="1">Uncharacterized protein</fullName>
    </submittedName>
</protein>
<proteinExistence type="predicted"/>
<reference evidence="1 2" key="1">
    <citation type="submission" date="2019-12" db="EMBL/GenBank/DDBJ databases">
        <authorList>
            <person name="Reyes-Prieto M."/>
        </authorList>
    </citation>
    <scope>NUCLEOTIDE SEQUENCE [LARGE SCALE GENOMIC DNA]</scope>
    <source>
        <strain evidence="1">HF14-78462</strain>
    </source>
</reference>
<sequence>MANDGYEPEAIEVLDQALEHACQRAAERLLVNDGMKTLLASAILEGAKQGIKNEEQLASFALRSIPAFRNEPSTRERLPFSAVPNTPG</sequence>
<evidence type="ECO:0000313" key="1">
    <source>
        <dbReference type="EMBL" id="CAA0096440.1"/>
    </source>
</evidence>
<dbReference type="RefSeq" id="WP_159598760.1">
    <property type="nucleotide sequence ID" value="NZ_CACSAS010000001.1"/>
</dbReference>
<keyword evidence="2" id="KW-1185">Reference proteome</keyword>
<gene>
    <name evidence="1" type="ORF">STARVERO_02019</name>
</gene>
<dbReference type="EMBL" id="CACSAS010000001">
    <property type="protein sequence ID" value="CAA0096440.1"/>
    <property type="molecule type" value="Genomic_DNA"/>
</dbReference>